<dbReference type="OrthoDB" id="6399177at2"/>
<dbReference type="Proteomes" id="UP000251647">
    <property type="component" value="Unassembled WGS sequence"/>
</dbReference>
<sequence>MKKFLSVAILLALSSAANATQKSVFPDAVDPALTACTDLRLDKLVRKGASQSSDLTVGNYKYNTDGKIIQRAYLDSTFDYEYNIDGTLKKASALRAMNREGIIIEHTKENFISDYTYENGKVTREVRQVFSSSASDLNGAPEVTYQINYFYDANDKLTRREQINQANNSKILYTYTFNDQDRLSKINEERKTGNQITDRDVLLLTYNDDGEIIKAVHKKPLMGNTTDEPPIIKTVDISYYASNDDVYPFYYVDPIKEWKVDRDFFGLSFHRIQKIVTTDPTKTISISYVYQDDNEDFLPDSFTATMAITFGDKQQTVVQQYSLEY</sequence>
<evidence type="ECO:0000313" key="2">
    <source>
        <dbReference type="Proteomes" id="UP000251647"/>
    </source>
</evidence>
<protein>
    <recommendedName>
        <fullName evidence="3">DUF4595 domain-containing protein</fullName>
    </recommendedName>
</protein>
<reference evidence="1 2" key="1">
    <citation type="submission" date="2018-06" db="EMBL/GenBank/DDBJ databases">
        <authorList>
            <consortium name="Pathogen Informatics"/>
            <person name="Doyle S."/>
        </authorList>
    </citation>
    <scope>NUCLEOTIDE SEQUENCE [LARGE SCALE GENOMIC DNA]</scope>
    <source>
        <strain evidence="1 2">NCTC11647</strain>
    </source>
</reference>
<gene>
    <name evidence="1" type="ORF">NCTC11647_04362</name>
</gene>
<evidence type="ECO:0000313" key="1">
    <source>
        <dbReference type="EMBL" id="SPY46017.1"/>
    </source>
</evidence>
<organism evidence="1 2">
    <name type="scientific">Photobacterium damselae</name>
    <dbReference type="NCBI Taxonomy" id="38293"/>
    <lineage>
        <taxon>Bacteria</taxon>
        <taxon>Pseudomonadati</taxon>
        <taxon>Pseudomonadota</taxon>
        <taxon>Gammaproteobacteria</taxon>
        <taxon>Vibrionales</taxon>
        <taxon>Vibrionaceae</taxon>
        <taxon>Photobacterium</taxon>
    </lineage>
</organism>
<dbReference type="RefSeq" id="WP_005306883.1">
    <property type="nucleotide sequence ID" value="NZ_JAATTX010000021.1"/>
</dbReference>
<dbReference type="AlphaFoldDB" id="A0A2T3Q8B8"/>
<dbReference type="EMBL" id="UATL01000008">
    <property type="protein sequence ID" value="SPY46017.1"/>
    <property type="molecule type" value="Genomic_DNA"/>
</dbReference>
<name>A0A2T3Q8B8_PHODM</name>
<accession>A0A2T3Q8B8</accession>
<evidence type="ECO:0008006" key="3">
    <source>
        <dbReference type="Google" id="ProtNLM"/>
    </source>
</evidence>
<proteinExistence type="predicted"/>